<dbReference type="EMBL" id="CAKOGP040000224">
    <property type="protein sequence ID" value="CAJ1932493.1"/>
    <property type="molecule type" value="Genomic_DNA"/>
</dbReference>
<accession>A0AAD2CF76</accession>
<sequence>MKEYKTDRKVSFEPTKDTIILVSGREDFTDEEKKLYWYSALEKEKMHDQCFKDAMRLELEEVKNPSCYRGMEPFTTEGEQSSTNAINACIDAVMDEQDRQWERREDDYDRIAAISQEVSKCSVDRAIMRAIEDAREAIRINITPKQNVSGTSEHAHRSLSSEPGFEMKEPVVTRKQREIFSMMIEHDMISGHRRRGRNKKDCRYDSDKSRANRRRLLDNRIPYKCY</sequence>
<proteinExistence type="predicted"/>
<comment type="caution">
    <text evidence="1">The sequence shown here is derived from an EMBL/GenBank/DDBJ whole genome shotgun (WGS) entry which is preliminary data.</text>
</comment>
<name>A0AAD2CF76_9STRA</name>
<evidence type="ECO:0000313" key="1">
    <source>
        <dbReference type="EMBL" id="CAJ1932493.1"/>
    </source>
</evidence>
<keyword evidence="2" id="KW-1185">Reference proteome</keyword>
<protein>
    <submittedName>
        <fullName evidence="1">Uncharacterized protein</fullName>
    </submittedName>
</protein>
<dbReference type="Proteomes" id="UP001295423">
    <property type="component" value="Unassembled WGS sequence"/>
</dbReference>
<dbReference type="AlphaFoldDB" id="A0AAD2CF76"/>
<evidence type="ECO:0000313" key="2">
    <source>
        <dbReference type="Proteomes" id="UP001295423"/>
    </source>
</evidence>
<organism evidence="1 2">
    <name type="scientific">Cylindrotheca closterium</name>
    <dbReference type="NCBI Taxonomy" id="2856"/>
    <lineage>
        <taxon>Eukaryota</taxon>
        <taxon>Sar</taxon>
        <taxon>Stramenopiles</taxon>
        <taxon>Ochrophyta</taxon>
        <taxon>Bacillariophyta</taxon>
        <taxon>Bacillariophyceae</taxon>
        <taxon>Bacillariophycidae</taxon>
        <taxon>Bacillariales</taxon>
        <taxon>Bacillariaceae</taxon>
        <taxon>Cylindrotheca</taxon>
    </lineage>
</organism>
<reference evidence="1" key="1">
    <citation type="submission" date="2023-08" db="EMBL/GenBank/DDBJ databases">
        <authorList>
            <person name="Audoor S."/>
            <person name="Bilcke G."/>
        </authorList>
    </citation>
    <scope>NUCLEOTIDE SEQUENCE</scope>
</reference>
<gene>
    <name evidence="1" type="ORF">CYCCA115_LOCUS2864</name>
</gene>